<dbReference type="EMBL" id="AODF01000001">
    <property type="protein sequence ID" value="EUJ33690.1"/>
    <property type="molecule type" value="Genomic_DNA"/>
</dbReference>
<feature type="compositionally biased region" description="Pro residues" evidence="1">
    <location>
        <begin position="51"/>
        <end position="65"/>
    </location>
</feature>
<dbReference type="RefSeq" id="WP_036095552.1">
    <property type="nucleotide sequence ID" value="NZ_AODF01000001.1"/>
</dbReference>
<name>A0ABP3B3C7_9LIST</name>
<protein>
    <submittedName>
        <fullName evidence="4">Cell surface protein with WxL domain</fullName>
    </submittedName>
</protein>
<reference evidence="4 5" key="1">
    <citation type="journal article" date="2014" name="Int. J. Syst. Evol. Microbiol.">
        <title>Listeria floridensis sp. nov., Listeria aquatica sp. nov., Listeria cornellensis sp. nov., Listeria riparia sp. nov. and Listeria grandensis sp. nov., from agricultural and natural environments.</title>
        <authorList>
            <person name="den Bakker H.C."/>
            <person name="Warchocki S."/>
            <person name="Wright E.M."/>
            <person name="Allred A.F."/>
            <person name="Ahlstrom C."/>
            <person name="Manuel C.S."/>
            <person name="Stasiewicz M.J."/>
            <person name="Burrell A."/>
            <person name="Roof S."/>
            <person name="Strawn L."/>
            <person name="Fortes E.D."/>
            <person name="Nightingale K.K."/>
            <person name="Kephart D."/>
            <person name="Wiedmann M."/>
        </authorList>
    </citation>
    <scope>NUCLEOTIDE SEQUENCE [LARGE SCALE GENOMIC DNA]</scope>
    <source>
        <strain evidence="4 5">FSL S10-1187</strain>
    </source>
</reference>
<evidence type="ECO:0000313" key="4">
    <source>
        <dbReference type="EMBL" id="EUJ33690.1"/>
    </source>
</evidence>
<feature type="domain" description="WxL" evidence="3">
    <location>
        <begin position="32"/>
        <end position="249"/>
    </location>
</feature>
<comment type="caution">
    <text evidence="4">The sequence shown here is derived from an EMBL/GenBank/DDBJ whole genome shotgun (WGS) entry which is preliminary data.</text>
</comment>
<dbReference type="Proteomes" id="UP000019249">
    <property type="component" value="Unassembled WGS sequence"/>
</dbReference>
<gene>
    <name evidence="4" type="ORF">MFLO_00540</name>
</gene>
<evidence type="ECO:0000313" key="5">
    <source>
        <dbReference type="Proteomes" id="UP000019249"/>
    </source>
</evidence>
<sequence>MKLVKIAAVGVLSTAAVLSFASGAYAAPSSLAQTTSKGYVTFKEDTSVTPPLDPSSPDPKNPVVPDPGAKHPVEPGTGGSLSIDRASNIEFGDQDISAADQDYYAKLDKLLLQDGTTKQVPNYVQVTDKRGTSAGWTLQVTQQGQFKSAVNGNILVGAQLSFANINTNGTSLAAPPTPATDFEIEVAHIGQANTVLTAAAGKGMGTWFANFGTSANGEKSIKLHVPGTSIKAANEEYSTTLTWNLLDGPL</sequence>
<feature type="signal peptide" evidence="2">
    <location>
        <begin position="1"/>
        <end position="26"/>
    </location>
</feature>
<evidence type="ECO:0000259" key="3">
    <source>
        <dbReference type="Pfam" id="PF13731"/>
    </source>
</evidence>
<dbReference type="Pfam" id="PF13731">
    <property type="entry name" value="WxL"/>
    <property type="match status" value="1"/>
</dbReference>
<dbReference type="InterPro" id="IPR027994">
    <property type="entry name" value="WxL_dom"/>
</dbReference>
<organism evidence="4 5">
    <name type="scientific">Listeria floridensis FSL S10-1187</name>
    <dbReference type="NCBI Taxonomy" id="1265817"/>
    <lineage>
        <taxon>Bacteria</taxon>
        <taxon>Bacillati</taxon>
        <taxon>Bacillota</taxon>
        <taxon>Bacilli</taxon>
        <taxon>Bacillales</taxon>
        <taxon>Listeriaceae</taxon>
        <taxon>Listeria</taxon>
    </lineage>
</organism>
<evidence type="ECO:0000256" key="1">
    <source>
        <dbReference type="SAM" id="MobiDB-lite"/>
    </source>
</evidence>
<proteinExistence type="predicted"/>
<evidence type="ECO:0000256" key="2">
    <source>
        <dbReference type="SAM" id="SignalP"/>
    </source>
</evidence>
<keyword evidence="5" id="KW-1185">Reference proteome</keyword>
<feature type="region of interest" description="Disordered" evidence="1">
    <location>
        <begin position="44"/>
        <end position="84"/>
    </location>
</feature>
<feature type="chain" id="PRO_5045745183" evidence="2">
    <location>
        <begin position="27"/>
        <end position="250"/>
    </location>
</feature>
<accession>A0ABP3B3C7</accession>
<keyword evidence="2" id="KW-0732">Signal</keyword>